<keyword evidence="2" id="KW-1185">Reference proteome</keyword>
<dbReference type="EMBL" id="FXUL01000018">
    <property type="protein sequence ID" value="SMP72466.1"/>
    <property type="molecule type" value="Genomic_DNA"/>
</dbReference>
<name>A0ABY1QKU8_9BURK</name>
<evidence type="ECO:0000313" key="2">
    <source>
        <dbReference type="Proteomes" id="UP001158049"/>
    </source>
</evidence>
<dbReference type="Proteomes" id="UP001158049">
    <property type="component" value="Unassembled WGS sequence"/>
</dbReference>
<sequence>MIFTMTPSVNPSENLAVVRLLEFLSDRSPWHRSLWGIGIVLALEELHESCTVLAQGHLSEASVKRVISSLNKRIGHHPGFSGEEKRLLQQQLQQVPRPDSVAHHTIRRISTIVSADYLSRWGRVVDSGNFTVELFARSVAGHLLDAGFSGQYLRDFINQRLQEANPFSLGQLCNDLQQEITASPPRDFEVLLAFGAVPRLLNGVPTSWLQGPGVTNWLKAQGFDTAGVRAPAAIIRRVRARDTIGAAQAARSESDRYAARTLLATGLPLNRLPKLWVSGSAAPFDLGHDRRGVEVRELYREDRIFTDDANKSVDAALELLSHLDSSSPVAAVAGGWGAIEGLLAPSNDRSTAADNLASLVTCSFPRAELTRLAYLVQQNKPGEYRVLEDAGSNRERSRIIGNMILEGTMPALQGLSDQAAATRMRKLFLKPKVELEIVREVISDSFHRLYRQRNLILHGGKLDSVALTPGLRTVAKLAGAGMDRVTHGHYVQNLEPLDLVAKANIALALVDASNPLACVELLETS</sequence>
<evidence type="ECO:0000313" key="1">
    <source>
        <dbReference type="EMBL" id="SMP72466.1"/>
    </source>
</evidence>
<protein>
    <recommendedName>
        <fullName evidence="3">Integrase</fullName>
    </recommendedName>
</protein>
<comment type="caution">
    <text evidence="1">The sequence shown here is derived from an EMBL/GenBank/DDBJ whole genome shotgun (WGS) entry which is preliminary data.</text>
</comment>
<evidence type="ECO:0008006" key="3">
    <source>
        <dbReference type="Google" id="ProtNLM"/>
    </source>
</evidence>
<accession>A0ABY1QKU8</accession>
<proteinExistence type="predicted"/>
<gene>
    <name evidence="1" type="ORF">SAMN06295970_11835</name>
</gene>
<organism evidence="1 2">
    <name type="scientific">Noviherbaspirillum suwonense</name>
    <dbReference type="NCBI Taxonomy" id="1224511"/>
    <lineage>
        <taxon>Bacteria</taxon>
        <taxon>Pseudomonadati</taxon>
        <taxon>Pseudomonadota</taxon>
        <taxon>Betaproteobacteria</taxon>
        <taxon>Burkholderiales</taxon>
        <taxon>Oxalobacteraceae</taxon>
        <taxon>Noviherbaspirillum</taxon>
    </lineage>
</organism>
<reference evidence="1 2" key="1">
    <citation type="submission" date="2017-05" db="EMBL/GenBank/DDBJ databases">
        <authorList>
            <person name="Varghese N."/>
            <person name="Submissions S."/>
        </authorList>
    </citation>
    <scope>NUCLEOTIDE SEQUENCE [LARGE SCALE GENOMIC DNA]</scope>
    <source>
        <strain evidence="1 2">DSM 26001</strain>
    </source>
</reference>